<dbReference type="EMBL" id="KZ821468">
    <property type="protein sequence ID" value="PYH32321.1"/>
    <property type="molecule type" value="Genomic_DNA"/>
</dbReference>
<protein>
    <submittedName>
        <fullName evidence="1">Uncharacterized protein</fullName>
    </submittedName>
</protein>
<gene>
    <name evidence="1" type="ORF">BO87DRAFT_106827</name>
</gene>
<name>A0A318YD15_ASPNB</name>
<dbReference type="Proteomes" id="UP000247647">
    <property type="component" value="Unassembled WGS sequence"/>
</dbReference>
<organism evidence="1 2">
    <name type="scientific">Aspergillus neoniger (strain CBS 115656)</name>
    <dbReference type="NCBI Taxonomy" id="1448310"/>
    <lineage>
        <taxon>Eukaryota</taxon>
        <taxon>Fungi</taxon>
        <taxon>Dikarya</taxon>
        <taxon>Ascomycota</taxon>
        <taxon>Pezizomycotina</taxon>
        <taxon>Eurotiomycetes</taxon>
        <taxon>Eurotiomycetidae</taxon>
        <taxon>Eurotiales</taxon>
        <taxon>Aspergillaceae</taxon>
        <taxon>Aspergillus</taxon>
        <taxon>Aspergillus subgen. Circumdati</taxon>
    </lineage>
</organism>
<reference evidence="1" key="1">
    <citation type="submission" date="2016-12" db="EMBL/GenBank/DDBJ databases">
        <title>The genomes of Aspergillus section Nigri reveals drivers in fungal speciation.</title>
        <authorList>
            <consortium name="DOE Joint Genome Institute"/>
            <person name="Vesth T.C."/>
            <person name="Nybo J."/>
            <person name="Theobald S."/>
            <person name="Brandl J."/>
            <person name="Frisvad J.C."/>
            <person name="Nielsen K.F."/>
            <person name="Lyhne E.K."/>
            <person name="Kogle M.E."/>
            <person name="Kuo A."/>
            <person name="Riley R."/>
            <person name="Clum A."/>
            <person name="Nolan M."/>
            <person name="Lipzen A."/>
            <person name="Salamov A."/>
            <person name="Henrissat B."/>
            <person name="Wiebenga A."/>
            <person name="De Vries R.P."/>
            <person name="Grigoriev I.V."/>
            <person name="Mortensen U.H."/>
            <person name="Andersen M.R."/>
            <person name="Baker S.E."/>
        </authorList>
    </citation>
    <scope>NUCLEOTIDE SEQUENCE [LARGE SCALE GENOMIC DNA]</scope>
    <source>
        <strain evidence="1">CBS 115656</strain>
    </source>
</reference>
<keyword evidence="2" id="KW-1185">Reference proteome</keyword>
<evidence type="ECO:0000313" key="2">
    <source>
        <dbReference type="Proteomes" id="UP000247647"/>
    </source>
</evidence>
<accession>A0A318YD15</accession>
<sequence>MVLLPISSIFASGAHPDASSMQLSRGIFPEFFRVVICYHRSHYHSWPSAGYLSTYDVYLLKLVRSESQTLQDSLNCVLYLMDYEEAR</sequence>
<evidence type="ECO:0000313" key="1">
    <source>
        <dbReference type="EMBL" id="PYH32321.1"/>
    </source>
</evidence>
<dbReference type="GeneID" id="37120285"/>
<dbReference type="OrthoDB" id="10292338at2759"/>
<proteinExistence type="predicted"/>
<dbReference type="RefSeq" id="XP_025477799.1">
    <property type="nucleotide sequence ID" value="XM_025617829.1"/>
</dbReference>
<dbReference type="AlphaFoldDB" id="A0A318YD15"/>